<organism evidence="1 2">
    <name type="scientific">Desulfatitalea alkaliphila</name>
    <dbReference type="NCBI Taxonomy" id="2929485"/>
    <lineage>
        <taxon>Bacteria</taxon>
        <taxon>Pseudomonadati</taxon>
        <taxon>Thermodesulfobacteriota</taxon>
        <taxon>Desulfobacteria</taxon>
        <taxon>Desulfobacterales</taxon>
        <taxon>Desulfosarcinaceae</taxon>
        <taxon>Desulfatitalea</taxon>
    </lineage>
</organism>
<proteinExistence type="predicted"/>
<evidence type="ECO:0000313" key="2">
    <source>
        <dbReference type="Proteomes" id="UP001165427"/>
    </source>
</evidence>
<protein>
    <submittedName>
        <fullName evidence="1">Uncharacterized protein</fullName>
    </submittedName>
</protein>
<dbReference type="Proteomes" id="UP001165427">
    <property type="component" value="Unassembled WGS sequence"/>
</dbReference>
<dbReference type="EMBL" id="JALJRB010000001">
    <property type="protein sequence ID" value="MCJ8499149.1"/>
    <property type="molecule type" value="Genomic_DNA"/>
</dbReference>
<dbReference type="RefSeq" id="WP_246902260.1">
    <property type="nucleotide sequence ID" value="NZ_JALJRB010000001.1"/>
</dbReference>
<reference evidence="1" key="1">
    <citation type="submission" date="2022-04" db="EMBL/GenBank/DDBJ databases">
        <title>Desulfatitalea alkaliphila sp. nov., a novel anaerobic sulfate-reducing bacterium isolated from terrestrial mud volcano, Taman Peninsula, Russia.</title>
        <authorList>
            <person name="Khomyakova M.A."/>
            <person name="Merkel A.Y."/>
            <person name="Slobodkin A.I."/>
        </authorList>
    </citation>
    <scope>NUCLEOTIDE SEQUENCE</scope>
    <source>
        <strain evidence="1">M08but</strain>
    </source>
</reference>
<dbReference type="AlphaFoldDB" id="A0AA41QZL4"/>
<accession>A0AA41QZL4</accession>
<keyword evidence="2" id="KW-1185">Reference proteome</keyword>
<comment type="caution">
    <text evidence="1">The sequence shown here is derived from an EMBL/GenBank/DDBJ whole genome shotgun (WGS) entry which is preliminary data.</text>
</comment>
<name>A0AA41QZL4_9BACT</name>
<evidence type="ECO:0000313" key="1">
    <source>
        <dbReference type="EMBL" id="MCJ8499149.1"/>
    </source>
</evidence>
<sequence length="49" mass="5868">MKPYTCTEYRQEMILLGLQRRLNDPNLDPEEKKALEAQIRKIEKEMDMG</sequence>
<gene>
    <name evidence="1" type="ORF">MRX98_01070</name>
</gene>